<dbReference type="InterPro" id="IPR007117">
    <property type="entry name" value="Expansin_CBD"/>
</dbReference>
<name>A0A833VU08_9POAL</name>
<dbReference type="PRINTS" id="PR00829">
    <property type="entry name" value="LOLP1ALLERGN"/>
</dbReference>
<feature type="domain" description="Expansin-like CBD" evidence="4">
    <location>
        <begin position="101"/>
        <end position="177"/>
    </location>
</feature>
<accession>A0A833VU08</accession>
<feature type="compositionally biased region" description="Basic and acidic residues" evidence="3">
    <location>
        <begin position="35"/>
        <end position="45"/>
    </location>
</feature>
<sequence>MLFGFICAKQQNGLSHVCSLSVELVEFILSPKRPKQDLRKTREPKPIVQGGAPKDAKPVTTVPKRTTNHSHRIRLQTKEIVQCSYSGTQITFRVDSGSNPNYFAVLIEFVGGDGSLSAVDLMQAGYGSWSSMQHSWGAVWMLNSGSTLQAPYPAYMDILLSLFPGYHIIGTSGTMQM</sequence>
<dbReference type="Pfam" id="PF01357">
    <property type="entry name" value="Expansin_C"/>
    <property type="match status" value="1"/>
</dbReference>
<protein>
    <submittedName>
        <fullName evidence="5">Expansin-B15</fullName>
    </submittedName>
</protein>
<reference evidence="5" key="1">
    <citation type="submission" date="2020-01" db="EMBL/GenBank/DDBJ databases">
        <title>Genome sequence of Kobresia littledalei, the first chromosome-level genome in the family Cyperaceae.</title>
        <authorList>
            <person name="Qu G."/>
        </authorList>
    </citation>
    <scope>NUCLEOTIDE SEQUENCE</scope>
    <source>
        <strain evidence="5">C.B.Clarke</strain>
        <tissue evidence="5">Leaf</tissue>
    </source>
</reference>
<dbReference type="Gene3D" id="2.60.40.760">
    <property type="entry name" value="Expansin, cellulose-binding-like domain"/>
    <property type="match status" value="1"/>
</dbReference>
<evidence type="ECO:0000256" key="2">
    <source>
        <dbReference type="ARBA" id="ARBA00022525"/>
    </source>
</evidence>
<evidence type="ECO:0000313" key="5">
    <source>
        <dbReference type="EMBL" id="KAF3333674.1"/>
    </source>
</evidence>
<feature type="region of interest" description="Disordered" evidence="3">
    <location>
        <begin position="35"/>
        <end position="68"/>
    </location>
</feature>
<comment type="caution">
    <text evidence="5">The sequence shown here is derived from an EMBL/GenBank/DDBJ whole genome shotgun (WGS) entry which is preliminary data.</text>
</comment>
<dbReference type="InterPro" id="IPR036749">
    <property type="entry name" value="Expansin_CBD_sf"/>
</dbReference>
<evidence type="ECO:0000256" key="1">
    <source>
        <dbReference type="ARBA" id="ARBA00004613"/>
    </source>
</evidence>
<dbReference type="SUPFAM" id="SSF49590">
    <property type="entry name" value="PHL pollen allergen"/>
    <property type="match status" value="1"/>
</dbReference>
<evidence type="ECO:0000259" key="4">
    <source>
        <dbReference type="PROSITE" id="PS50843"/>
    </source>
</evidence>
<dbReference type="InterPro" id="IPR005795">
    <property type="entry name" value="LolPI"/>
</dbReference>
<dbReference type="PANTHER" id="PTHR31692:SF56">
    <property type="entry name" value="EXPANSIN-B2-RELATED"/>
    <property type="match status" value="1"/>
</dbReference>
<dbReference type="EMBL" id="SWLB01000010">
    <property type="protein sequence ID" value="KAF3333674.1"/>
    <property type="molecule type" value="Genomic_DNA"/>
</dbReference>
<dbReference type="Proteomes" id="UP000623129">
    <property type="component" value="Unassembled WGS sequence"/>
</dbReference>
<evidence type="ECO:0000256" key="3">
    <source>
        <dbReference type="SAM" id="MobiDB-lite"/>
    </source>
</evidence>
<gene>
    <name evidence="5" type="ORF">FCM35_KLT01365</name>
</gene>
<proteinExistence type="predicted"/>
<comment type="subcellular location">
    <subcellularLocation>
        <location evidence="1">Secreted</location>
    </subcellularLocation>
</comment>
<dbReference type="PROSITE" id="PS50843">
    <property type="entry name" value="EXPANSIN_CBD"/>
    <property type="match status" value="1"/>
</dbReference>
<dbReference type="GO" id="GO:0005576">
    <property type="term" value="C:extracellular region"/>
    <property type="evidence" value="ECO:0007669"/>
    <property type="project" value="UniProtKB-SubCell"/>
</dbReference>
<evidence type="ECO:0000313" key="6">
    <source>
        <dbReference type="Proteomes" id="UP000623129"/>
    </source>
</evidence>
<keyword evidence="2" id="KW-0964">Secreted</keyword>
<keyword evidence="6" id="KW-1185">Reference proteome</keyword>
<dbReference type="AlphaFoldDB" id="A0A833VU08"/>
<dbReference type="PANTHER" id="PTHR31692">
    <property type="entry name" value="EXPANSIN-B3"/>
    <property type="match status" value="1"/>
</dbReference>
<organism evidence="5 6">
    <name type="scientific">Carex littledalei</name>
    <dbReference type="NCBI Taxonomy" id="544730"/>
    <lineage>
        <taxon>Eukaryota</taxon>
        <taxon>Viridiplantae</taxon>
        <taxon>Streptophyta</taxon>
        <taxon>Embryophyta</taxon>
        <taxon>Tracheophyta</taxon>
        <taxon>Spermatophyta</taxon>
        <taxon>Magnoliopsida</taxon>
        <taxon>Liliopsida</taxon>
        <taxon>Poales</taxon>
        <taxon>Cyperaceae</taxon>
        <taxon>Cyperoideae</taxon>
        <taxon>Cariceae</taxon>
        <taxon>Carex</taxon>
        <taxon>Carex subgen. Euthyceras</taxon>
    </lineage>
</organism>
<dbReference type="OrthoDB" id="406505at2759"/>